<evidence type="ECO:0000313" key="4">
    <source>
        <dbReference type="Proteomes" id="UP001431783"/>
    </source>
</evidence>
<sequence>MIPFLLVFLCFHHPSESAENGNVPTECQQPIKCLNSTTLSFCGMINGVEQNIGQTYLCPTGYECSIQNKFQPCVFKPPECSAVGAGKFAAAKCNEYYECSSTLWWWNQSLNTCPQDQAFSIASKQCVSITETDCRI</sequence>
<feature type="chain" id="PRO_5043743945" description="Chitin-binding type-2 domain-containing protein" evidence="1">
    <location>
        <begin position="18"/>
        <end position="136"/>
    </location>
</feature>
<keyword evidence="4" id="KW-1185">Reference proteome</keyword>
<dbReference type="EMBL" id="JARQZJ010000031">
    <property type="protein sequence ID" value="KAK9873891.1"/>
    <property type="molecule type" value="Genomic_DNA"/>
</dbReference>
<proteinExistence type="predicted"/>
<dbReference type="Pfam" id="PF01607">
    <property type="entry name" value="CBM_14"/>
    <property type="match status" value="1"/>
</dbReference>
<dbReference type="AlphaFoldDB" id="A0AAW1U088"/>
<feature type="domain" description="Chitin-binding type-2" evidence="2">
    <location>
        <begin position="77"/>
        <end position="136"/>
    </location>
</feature>
<reference evidence="3 4" key="1">
    <citation type="submission" date="2023-03" db="EMBL/GenBank/DDBJ databases">
        <title>Genome insight into feeding habits of ladybird beetles.</title>
        <authorList>
            <person name="Li H.-S."/>
            <person name="Huang Y.-H."/>
            <person name="Pang H."/>
        </authorList>
    </citation>
    <scope>NUCLEOTIDE SEQUENCE [LARGE SCALE GENOMIC DNA]</scope>
    <source>
        <strain evidence="3">SYSU_2023b</strain>
        <tissue evidence="3">Whole body</tissue>
    </source>
</reference>
<dbReference type="SMART" id="SM00494">
    <property type="entry name" value="ChtBD2"/>
    <property type="match status" value="1"/>
</dbReference>
<evidence type="ECO:0000313" key="3">
    <source>
        <dbReference type="EMBL" id="KAK9873891.1"/>
    </source>
</evidence>
<gene>
    <name evidence="3" type="ORF">WA026_002244</name>
</gene>
<evidence type="ECO:0000256" key="1">
    <source>
        <dbReference type="SAM" id="SignalP"/>
    </source>
</evidence>
<name>A0AAW1U088_9CUCU</name>
<dbReference type="GO" id="GO:0005576">
    <property type="term" value="C:extracellular region"/>
    <property type="evidence" value="ECO:0007669"/>
    <property type="project" value="InterPro"/>
</dbReference>
<dbReference type="SUPFAM" id="SSF57625">
    <property type="entry name" value="Invertebrate chitin-binding proteins"/>
    <property type="match status" value="1"/>
</dbReference>
<keyword evidence="1" id="KW-0732">Signal</keyword>
<dbReference type="Proteomes" id="UP001431783">
    <property type="component" value="Unassembled WGS sequence"/>
</dbReference>
<accession>A0AAW1U088</accession>
<protein>
    <recommendedName>
        <fullName evidence="2">Chitin-binding type-2 domain-containing protein</fullName>
    </recommendedName>
</protein>
<dbReference type="PROSITE" id="PS50940">
    <property type="entry name" value="CHIT_BIND_II"/>
    <property type="match status" value="1"/>
</dbReference>
<comment type="caution">
    <text evidence="3">The sequence shown here is derived from an EMBL/GenBank/DDBJ whole genome shotgun (WGS) entry which is preliminary data.</text>
</comment>
<feature type="signal peptide" evidence="1">
    <location>
        <begin position="1"/>
        <end position="17"/>
    </location>
</feature>
<evidence type="ECO:0000259" key="2">
    <source>
        <dbReference type="PROSITE" id="PS50940"/>
    </source>
</evidence>
<organism evidence="3 4">
    <name type="scientific">Henosepilachna vigintioctopunctata</name>
    <dbReference type="NCBI Taxonomy" id="420089"/>
    <lineage>
        <taxon>Eukaryota</taxon>
        <taxon>Metazoa</taxon>
        <taxon>Ecdysozoa</taxon>
        <taxon>Arthropoda</taxon>
        <taxon>Hexapoda</taxon>
        <taxon>Insecta</taxon>
        <taxon>Pterygota</taxon>
        <taxon>Neoptera</taxon>
        <taxon>Endopterygota</taxon>
        <taxon>Coleoptera</taxon>
        <taxon>Polyphaga</taxon>
        <taxon>Cucujiformia</taxon>
        <taxon>Coccinelloidea</taxon>
        <taxon>Coccinellidae</taxon>
        <taxon>Epilachninae</taxon>
        <taxon>Epilachnini</taxon>
        <taxon>Henosepilachna</taxon>
    </lineage>
</organism>
<dbReference type="InterPro" id="IPR036508">
    <property type="entry name" value="Chitin-bd_dom_sf"/>
</dbReference>
<dbReference type="GO" id="GO:0008061">
    <property type="term" value="F:chitin binding"/>
    <property type="evidence" value="ECO:0007669"/>
    <property type="project" value="InterPro"/>
</dbReference>
<dbReference type="InterPro" id="IPR002557">
    <property type="entry name" value="Chitin-bd_dom"/>
</dbReference>